<gene>
    <name evidence="3" type="ORF">HINF_LOCUS45225</name>
    <name evidence="2" type="ORF">HINF_LOCUS56549</name>
</gene>
<protein>
    <submittedName>
        <fullName evidence="3">Hypothetical_protein</fullName>
    </submittedName>
</protein>
<keyword evidence="1" id="KW-0472">Membrane</keyword>
<keyword evidence="1" id="KW-1133">Transmembrane helix</keyword>
<dbReference type="EMBL" id="CAXDID020000195">
    <property type="protein sequence ID" value="CAL6053208.1"/>
    <property type="molecule type" value="Genomic_DNA"/>
</dbReference>
<evidence type="ECO:0000313" key="4">
    <source>
        <dbReference type="Proteomes" id="UP001642409"/>
    </source>
</evidence>
<evidence type="ECO:0000313" key="2">
    <source>
        <dbReference type="EMBL" id="CAI9968904.1"/>
    </source>
</evidence>
<comment type="caution">
    <text evidence="2">The sequence shown here is derived from an EMBL/GenBank/DDBJ whole genome shotgun (WGS) entry which is preliminary data.</text>
</comment>
<reference evidence="2" key="1">
    <citation type="submission" date="2023-06" db="EMBL/GenBank/DDBJ databases">
        <authorList>
            <person name="Kurt Z."/>
        </authorList>
    </citation>
    <scope>NUCLEOTIDE SEQUENCE</scope>
</reference>
<keyword evidence="1" id="KW-0812">Transmembrane</keyword>
<feature type="transmembrane region" description="Helical" evidence="1">
    <location>
        <begin position="12"/>
        <end position="34"/>
    </location>
</feature>
<evidence type="ECO:0000256" key="1">
    <source>
        <dbReference type="SAM" id="Phobius"/>
    </source>
</evidence>
<feature type="transmembrane region" description="Helical" evidence="1">
    <location>
        <begin position="46"/>
        <end position="65"/>
    </location>
</feature>
<name>A0AA86UUZ4_9EUKA</name>
<evidence type="ECO:0000313" key="3">
    <source>
        <dbReference type="EMBL" id="CAL6053208.1"/>
    </source>
</evidence>
<organism evidence="2">
    <name type="scientific">Hexamita inflata</name>
    <dbReference type="NCBI Taxonomy" id="28002"/>
    <lineage>
        <taxon>Eukaryota</taxon>
        <taxon>Metamonada</taxon>
        <taxon>Diplomonadida</taxon>
        <taxon>Hexamitidae</taxon>
        <taxon>Hexamitinae</taxon>
        <taxon>Hexamita</taxon>
    </lineage>
</organism>
<keyword evidence="4" id="KW-1185">Reference proteome</keyword>
<dbReference type="Proteomes" id="UP001642409">
    <property type="component" value="Unassembled WGS sequence"/>
</dbReference>
<accession>A0AA86UUZ4</accession>
<dbReference type="AlphaFoldDB" id="A0AA86UUZ4"/>
<proteinExistence type="predicted"/>
<dbReference type="EMBL" id="CATOUU010001050">
    <property type="protein sequence ID" value="CAI9968904.1"/>
    <property type="molecule type" value="Genomic_DNA"/>
</dbReference>
<sequence>MSSDEPSTGQPLAPIFCSTVWFLYLIPITLPSLSQMSSDEPSTGQPLAPIFCSTVWFLYLIPITLPSLSQIKVHCLSSGYPSGPNFQLKSSSSSSVFGVTKSKLGNTLSGTFSTIFCVYVI</sequence>
<reference evidence="3 4" key="2">
    <citation type="submission" date="2024-07" db="EMBL/GenBank/DDBJ databases">
        <authorList>
            <person name="Akdeniz Z."/>
        </authorList>
    </citation>
    <scope>NUCLEOTIDE SEQUENCE [LARGE SCALE GENOMIC DNA]</scope>
</reference>